<dbReference type="InterPro" id="IPR008979">
    <property type="entry name" value="Galactose-bd-like_sf"/>
</dbReference>
<name>A0ABQ6N0P2_9STRA</name>
<evidence type="ECO:0000313" key="3">
    <source>
        <dbReference type="EMBL" id="GMI36873.1"/>
    </source>
</evidence>
<keyword evidence="4" id="KW-1185">Reference proteome</keyword>
<feature type="region of interest" description="Disordered" evidence="1">
    <location>
        <begin position="1293"/>
        <end position="1329"/>
    </location>
</feature>
<dbReference type="InterPro" id="IPR042307">
    <property type="entry name" value="Reeler_sf"/>
</dbReference>
<feature type="transmembrane region" description="Helical" evidence="2">
    <location>
        <begin position="1244"/>
        <end position="1263"/>
    </location>
</feature>
<keyword evidence="2" id="KW-0812">Transmembrane</keyword>
<reference evidence="3 4" key="1">
    <citation type="journal article" date="2023" name="Commun. Biol.">
        <title>Genome analysis of Parmales, the sister group of diatoms, reveals the evolutionary specialization of diatoms from phago-mixotrophs to photoautotrophs.</title>
        <authorList>
            <person name="Ban H."/>
            <person name="Sato S."/>
            <person name="Yoshikawa S."/>
            <person name="Yamada K."/>
            <person name="Nakamura Y."/>
            <person name="Ichinomiya M."/>
            <person name="Sato N."/>
            <person name="Blanc-Mathieu R."/>
            <person name="Endo H."/>
            <person name="Kuwata A."/>
            <person name="Ogata H."/>
        </authorList>
    </citation>
    <scope>NUCLEOTIDE SEQUENCE [LARGE SCALE GENOMIC DNA]</scope>
</reference>
<feature type="compositionally biased region" description="Basic and acidic residues" evidence="1">
    <location>
        <begin position="1320"/>
        <end position="1329"/>
    </location>
</feature>
<dbReference type="Proteomes" id="UP001165060">
    <property type="component" value="Unassembled WGS sequence"/>
</dbReference>
<dbReference type="SUPFAM" id="SSF49785">
    <property type="entry name" value="Galactose-binding domain-like"/>
    <property type="match status" value="1"/>
</dbReference>
<organism evidence="3 4">
    <name type="scientific">Tetraparma gracilis</name>
    <dbReference type="NCBI Taxonomy" id="2962635"/>
    <lineage>
        <taxon>Eukaryota</taxon>
        <taxon>Sar</taxon>
        <taxon>Stramenopiles</taxon>
        <taxon>Ochrophyta</taxon>
        <taxon>Bolidophyceae</taxon>
        <taxon>Parmales</taxon>
        <taxon>Triparmaceae</taxon>
        <taxon>Tetraparma</taxon>
    </lineage>
</organism>
<evidence type="ECO:0000256" key="1">
    <source>
        <dbReference type="SAM" id="MobiDB-lite"/>
    </source>
</evidence>
<protein>
    <submittedName>
        <fullName evidence="3">Uncharacterized protein</fullName>
    </submittedName>
</protein>
<evidence type="ECO:0000256" key="2">
    <source>
        <dbReference type="SAM" id="Phobius"/>
    </source>
</evidence>
<accession>A0ABQ6N0P2</accession>
<proteinExistence type="predicted"/>
<dbReference type="Gene3D" id="2.60.40.4060">
    <property type="entry name" value="Reeler domain"/>
    <property type="match status" value="1"/>
</dbReference>
<dbReference type="Gene3D" id="2.60.120.430">
    <property type="entry name" value="Galactose-binding lectin"/>
    <property type="match status" value="1"/>
</dbReference>
<sequence>MDWASRPVHTDSFQVKADAGTTSYRPGEYLSIHVTSHDYDLKYRGILLHAVDENGVSVGEMRFPRSEKLPKHHSPVECPHAALHTDAELKPFRSMFRFKAPEAGTGKLTFRCLVKTGPANTGDFWYPNADGDLTLEEAAPPPSAPAVRWLVSDKGQSCDNLCKESSLKCDLPAMQSTTSSAALIDAVGATFLGDCKFPIHSDCSPVSPTMSSEGDCYYHDPSPECPDHNLCRAEGLSDDNGYRFCACSRGGGVEGRRLQELGPDDQEASNKWLAGAFLSLASLALLSRRSSKTRVGGGGRGLPVLALVCVAFLLSPASAHNWMQTKARANMEASPTKPCRGRKSTDTHAQVGPGQEYAVKWATGHSGESMLLTIKGEYEDMLADADLVDMVEDYVNNGKNLVGKGKFGKFHGTNAKVSNFDFYNEQVADPNGLYKREVSADEAIFAKYTSIWAATNTLYEYADHGNDRFAMYESKKYPWIDSAGFFKHEEHLAKDFDTTLLEISGRSGPGHYITFWKWRGYYDCTDVNYFDTDVVPDDEIYGVGSGEYEWSRLDHCEYVAPKDVVGTCAVIPKTAPVSDCLSTTENALRKNTRNQRRLGVNVVSLENPSAVAFDTINAPWSHSKCAEGALAIDADPIKHSAVSFDEWDMAAQSNKACPSDQIVFTKTMTLREAILECSDITCGSIATTQSFTGGNALYGSTTTYQFVGCATGATLETESGTTSYIKPASLTNLPDYSGMSAESTAFLSFAGSAQGGVVEGVTNVVPGVTSEALLDVGNEFGTRVEGGGEYAEFGWNCDTTARKMSFVDTKNGLTMTYINQNIMKPCDSGEPRVWEMAVENGIYRVTTGHRRPITNNKLELHGLAVENVKMIPSGFQRRKDTGESGFAFTKIVEVTDGRLTMSFGLGCLNTHGTQAGASACDQTNTVNDMKIEKLDTTLVPVWFPAAKDPHGTVKFSNAEGRGVGLVKLVLPSADSPSPRHVNDDRSWLLFKGNKLRVDGREKGAFGGRDEEEGAVVQVYNGNSFVGICAEVSDVQQCLYDVDYEWNRLSELCPVEVNCGGMVGDAVRVKLFGEERVVDAVVSPHWDSPRVDAGENKVCYGVEARLQKDVEPEYVITDDPSDPIFYSSCFVREEIIEFLPPPGAEEKPAEVDYKYNGVCMDCAAWFSNVNNTADPRFVPDWLVAGEGECANCRLLEGSIRRAGGRLTEGAARSAGEAWPWAIDRGNSTDAGGGFLGIFDSPAAEIGLLAGVALVAVGAVAGLVVKGVAGRGGGARGGGRKEMFTGAGLGGGRIELGKRGGRGSKGGKGGKGGKARGGKSVFRGDLDSQMV</sequence>
<dbReference type="EMBL" id="BRYB01001946">
    <property type="protein sequence ID" value="GMI36873.1"/>
    <property type="molecule type" value="Genomic_DNA"/>
</dbReference>
<keyword evidence="2" id="KW-0472">Membrane</keyword>
<comment type="caution">
    <text evidence="3">The sequence shown here is derived from an EMBL/GenBank/DDBJ whole genome shotgun (WGS) entry which is preliminary data.</text>
</comment>
<keyword evidence="2" id="KW-1133">Transmembrane helix</keyword>
<feature type="region of interest" description="Disordered" evidence="1">
    <location>
        <begin position="330"/>
        <end position="350"/>
    </location>
</feature>
<gene>
    <name evidence="3" type="ORF">TeGR_g4213</name>
</gene>
<evidence type="ECO:0000313" key="4">
    <source>
        <dbReference type="Proteomes" id="UP001165060"/>
    </source>
</evidence>